<protein>
    <submittedName>
        <fullName evidence="2">Uncharacterized protein</fullName>
    </submittedName>
</protein>
<dbReference type="Gene3D" id="3.90.640.10">
    <property type="entry name" value="Actin, Chain A, domain 4"/>
    <property type="match status" value="1"/>
</dbReference>
<reference evidence="2 3" key="1">
    <citation type="submission" date="2020-08" db="EMBL/GenBank/DDBJ databases">
        <authorList>
            <person name="Hejnol A."/>
        </authorList>
    </citation>
    <scope>NUCLEOTIDE SEQUENCE [LARGE SCALE GENOMIC DNA]</scope>
</reference>
<dbReference type="SUPFAM" id="SSF53067">
    <property type="entry name" value="Actin-like ATPase domain"/>
    <property type="match status" value="1"/>
</dbReference>
<accession>A0A7I8WF99</accession>
<evidence type="ECO:0000313" key="2">
    <source>
        <dbReference type="EMBL" id="CAD5126876.1"/>
    </source>
</evidence>
<evidence type="ECO:0000313" key="3">
    <source>
        <dbReference type="Proteomes" id="UP000549394"/>
    </source>
</evidence>
<dbReference type="Pfam" id="PF00022">
    <property type="entry name" value="Actin"/>
    <property type="match status" value="1"/>
</dbReference>
<dbReference type="OrthoDB" id="5132116at2759"/>
<evidence type="ECO:0000256" key="1">
    <source>
        <dbReference type="ARBA" id="ARBA00003520"/>
    </source>
</evidence>
<dbReference type="Proteomes" id="UP000549394">
    <property type="component" value="Unassembled WGS sequence"/>
</dbReference>
<gene>
    <name evidence="2" type="ORF">DGYR_LOCUS14094</name>
</gene>
<dbReference type="FunFam" id="3.90.640.10:FF:000047">
    <property type="entry name" value="Actin, alpha skeletal muscle"/>
    <property type="match status" value="1"/>
</dbReference>
<keyword evidence="3" id="KW-1185">Reference proteome</keyword>
<comment type="function">
    <text evidence="1">Actins are highly conserved proteins that are involved in various types of cell motility and are ubiquitously expressed in all eukaryotic cells.</text>
</comment>
<dbReference type="EMBL" id="CAJFCJ010000097">
    <property type="protein sequence ID" value="CAD5126876.1"/>
    <property type="molecule type" value="Genomic_DNA"/>
</dbReference>
<dbReference type="InterPro" id="IPR004000">
    <property type="entry name" value="Actin"/>
</dbReference>
<organism evidence="2 3">
    <name type="scientific">Dimorphilus gyrociliatus</name>
    <dbReference type="NCBI Taxonomy" id="2664684"/>
    <lineage>
        <taxon>Eukaryota</taxon>
        <taxon>Metazoa</taxon>
        <taxon>Spiralia</taxon>
        <taxon>Lophotrochozoa</taxon>
        <taxon>Annelida</taxon>
        <taxon>Polychaeta</taxon>
        <taxon>Polychaeta incertae sedis</taxon>
        <taxon>Dinophilidae</taxon>
        <taxon>Dimorphilus</taxon>
    </lineage>
</organism>
<comment type="caution">
    <text evidence="2">The sequence shown here is derived from an EMBL/GenBank/DDBJ whole genome shotgun (WGS) entry which is preliminary data.</text>
</comment>
<dbReference type="Gene3D" id="3.30.420.40">
    <property type="match status" value="1"/>
</dbReference>
<dbReference type="InterPro" id="IPR043129">
    <property type="entry name" value="ATPase_NBD"/>
</dbReference>
<dbReference type="PANTHER" id="PTHR11937">
    <property type="entry name" value="ACTIN"/>
    <property type="match status" value="1"/>
</dbReference>
<proteinExistence type="predicted"/>
<dbReference type="AlphaFoldDB" id="A0A7I8WF99"/>
<name>A0A7I8WF99_9ANNE</name>
<sequence>MDLTGYLTKILAERGYSSAERETVNDLKEKLGFVSIDFDEDMQSGANSSSIEKTYKLPNGQVMKIGNERFRCTETLFKPSLLGLKASGIHEALHNSIMKCDVDIR</sequence>